<protein>
    <submittedName>
        <fullName evidence="1">Uncharacterized protein</fullName>
    </submittedName>
</protein>
<dbReference type="RefSeq" id="WP_167503239.1">
    <property type="nucleotide sequence ID" value="NZ_JAALLH010000001.1"/>
</dbReference>
<dbReference type="Proteomes" id="UP000536624">
    <property type="component" value="Unassembled WGS sequence"/>
</dbReference>
<proteinExistence type="predicted"/>
<comment type="caution">
    <text evidence="1">The sequence shown here is derived from an EMBL/GenBank/DDBJ whole genome shotgun (WGS) entry which is preliminary data.</text>
</comment>
<dbReference type="EMBL" id="JAALLH010000001">
    <property type="protein sequence ID" value="NIY68119.1"/>
    <property type="molecule type" value="Genomic_DNA"/>
</dbReference>
<dbReference type="AlphaFoldDB" id="A0A7X5X7K7"/>
<name>A0A7X5X7K7_STRMQ</name>
<evidence type="ECO:0000313" key="2">
    <source>
        <dbReference type="Proteomes" id="UP000536624"/>
    </source>
</evidence>
<sequence>MEPATEVTEADVYEFMGGIPAQLKECAAAKHEWRSHDWTGYNANGRVVRNPLNAVALDVVQLCKPCGQKRHFTLTVRGRRVIDRSDFTYSDRNPHLVSPQGVSETGISVRREMAMHNEYEAILAEPVPLRSTKRTRRAQGAA</sequence>
<evidence type="ECO:0000313" key="1">
    <source>
        <dbReference type="EMBL" id="NIY68119.1"/>
    </source>
</evidence>
<gene>
    <name evidence="1" type="ORF">SMALB_6201</name>
</gene>
<organism evidence="1 2">
    <name type="scientific">Streptomyces malaysiensis</name>
    <dbReference type="NCBI Taxonomy" id="92644"/>
    <lineage>
        <taxon>Bacteria</taxon>
        <taxon>Bacillati</taxon>
        <taxon>Actinomycetota</taxon>
        <taxon>Actinomycetes</taxon>
        <taxon>Kitasatosporales</taxon>
        <taxon>Streptomycetaceae</taxon>
        <taxon>Streptomyces</taxon>
        <taxon>Streptomyces violaceusniger group</taxon>
    </lineage>
</organism>
<reference evidence="1 2" key="1">
    <citation type="submission" date="2020-02" db="EMBL/GenBank/DDBJ databases">
        <title>Streptomyces malaysiensis DSM14702 (JHCC583434, PFL_A843) Genome sequencing and assembly.</title>
        <authorList>
            <person name="Samborskyy M."/>
        </authorList>
    </citation>
    <scope>NUCLEOTIDE SEQUENCE [LARGE SCALE GENOMIC DNA]</scope>
    <source>
        <strain evidence="1 2">DSM 14702</strain>
    </source>
</reference>
<accession>A0A7X5X7K7</accession>